<comment type="caution">
    <text evidence="1">The sequence shown here is derived from an EMBL/GenBank/DDBJ whole genome shotgun (WGS) entry which is preliminary data.</text>
</comment>
<reference evidence="1" key="1">
    <citation type="submission" date="2022-08" db="EMBL/GenBank/DDBJ databases">
        <title>Genome Sequence of Fusarium decemcellulare.</title>
        <authorList>
            <person name="Buettner E."/>
        </authorList>
    </citation>
    <scope>NUCLEOTIDE SEQUENCE</scope>
    <source>
        <strain evidence="1">Babe19</strain>
    </source>
</reference>
<accession>A0ACC1SX80</accession>
<proteinExistence type="predicted"/>
<keyword evidence="2" id="KW-1185">Reference proteome</keyword>
<name>A0ACC1SX80_9HYPO</name>
<dbReference type="Proteomes" id="UP001148629">
    <property type="component" value="Unassembled WGS sequence"/>
</dbReference>
<evidence type="ECO:0000313" key="2">
    <source>
        <dbReference type="Proteomes" id="UP001148629"/>
    </source>
</evidence>
<protein>
    <submittedName>
        <fullName evidence="1">Uncharacterized protein</fullName>
    </submittedName>
</protein>
<dbReference type="EMBL" id="JANRMS010000055">
    <property type="protein sequence ID" value="KAJ3548201.1"/>
    <property type="molecule type" value="Genomic_DNA"/>
</dbReference>
<gene>
    <name evidence="1" type="ORF">NM208_g1116</name>
</gene>
<evidence type="ECO:0000313" key="1">
    <source>
        <dbReference type="EMBL" id="KAJ3548201.1"/>
    </source>
</evidence>
<sequence>METSSATLLPSADKRKDALLVLTPALTKLVMTPFTTTWTTQMSNICYEEFTAGQESRIHSAWTAYRQ</sequence>
<organism evidence="1 2">
    <name type="scientific">Fusarium decemcellulare</name>
    <dbReference type="NCBI Taxonomy" id="57161"/>
    <lineage>
        <taxon>Eukaryota</taxon>
        <taxon>Fungi</taxon>
        <taxon>Dikarya</taxon>
        <taxon>Ascomycota</taxon>
        <taxon>Pezizomycotina</taxon>
        <taxon>Sordariomycetes</taxon>
        <taxon>Hypocreomycetidae</taxon>
        <taxon>Hypocreales</taxon>
        <taxon>Nectriaceae</taxon>
        <taxon>Fusarium</taxon>
        <taxon>Fusarium decemcellulare species complex</taxon>
    </lineage>
</organism>